<dbReference type="PANTHER" id="PTHR12149">
    <property type="entry name" value="FRUCTOSAMINE 3 KINASE-RELATED PROTEIN"/>
    <property type="match status" value="1"/>
</dbReference>
<dbReference type="Proteomes" id="UP000501991">
    <property type="component" value="Chromosome"/>
</dbReference>
<dbReference type="GO" id="GO:0016301">
    <property type="term" value="F:kinase activity"/>
    <property type="evidence" value="ECO:0007669"/>
    <property type="project" value="UniProtKB-UniRule"/>
</dbReference>
<dbReference type="InterPro" id="IPR011009">
    <property type="entry name" value="Kinase-like_dom_sf"/>
</dbReference>
<proteinExistence type="inferred from homology"/>
<keyword evidence="2" id="KW-0808">Transferase</keyword>
<dbReference type="Gene3D" id="3.30.200.20">
    <property type="entry name" value="Phosphorylase Kinase, domain 1"/>
    <property type="match status" value="1"/>
</dbReference>
<dbReference type="PIRSF" id="PIRSF006221">
    <property type="entry name" value="Ketosamine-3-kinase"/>
    <property type="match status" value="1"/>
</dbReference>
<evidence type="ECO:0000256" key="2">
    <source>
        <dbReference type="PIRNR" id="PIRNR006221"/>
    </source>
</evidence>
<dbReference type="SUPFAM" id="SSF56112">
    <property type="entry name" value="Protein kinase-like (PK-like)"/>
    <property type="match status" value="1"/>
</dbReference>
<organism evidence="3 4">
    <name type="scientific">Nitrogeniibacter mangrovi</name>
    <dbReference type="NCBI Taxonomy" id="2016596"/>
    <lineage>
        <taxon>Bacteria</taxon>
        <taxon>Pseudomonadati</taxon>
        <taxon>Pseudomonadota</taxon>
        <taxon>Betaproteobacteria</taxon>
        <taxon>Rhodocyclales</taxon>
        <taxon>Zoogloeaceae</taxon>
        <taxon>Nitrogeniibacter</taxon>
    </lineage>
</organism>
<keyword evidence="4" id="KW-1185">Reference proteome</keyword>
<dbReference type="InterPro" id="IPR016477">
    <property type="entry name" value="Fructo-/Ketosamine-3-kinase"/>
</dbReference>
<gene>
    <name evidence="3" type="ORF">G3580_05425</name>
</gene>
<name>A0A6C1B0I8_9RHOO</name>
<protein>
    <submittedName>
        <fullName evidence="3">Fructosamine kinase family protein</fullName>
    </submittedName>
</protein>
<accession>A0A6C1B0I8</accession>
<reference evidence="3 4" key="1">
    <citation type="submission" date="2020-02" db="EMBL/GenBank/DDBJ databases">
        <title>Nitrogenibacter mangrovi gen. nov., sp. nov. isolated from mangrove sediment, a denitrifying betaproteobacterium.</title>
        <authorList>
            <person name="Liao H."/>
            <person name="Tian Y."/>
        </authorList>
    </citation>
    <scope>NUCLEOTIDE SEQUENCE [LARGE SCALE GENOMIC DNA]</scope>
    <source>
        <strain evidence="3 4">M9-3-2</strain>
    </source>
</reference>
<dbReference type="Gene3D" id="3.90.1200.10">
    <property type="match status" value="1"/>
</dbReference>
<evidence type="ECO:0000313" key="4">
    <source>
        <dbReference type="Proteomes" id="UP000501991"/>
    </source>
</evidence>
<evidence type="ECO:0000313" key="3">
    <source>
        <dbReference type="EMBL" id="QID17131.1"/>
    </source>
</evidence>
<dbReference type="RefSeq" id="WP_173764296.1">
    <property type="nucleotide sequence ID" value="NZ_CP048836.1"/>
</dbReference>
<dbReference type="AlphaFoldDB" id="A0A6C1B0I8"/>
<dbReference type="EMBL" id="CP048836">
    <property type="protein sequence ID" value="QID17131.1"/>
    <property type="molecule type" value="Genomic_DNA"/>
</dbReference>
<dbReference type="KEGG" id="azq:G3580_05425"/>
<evidence type="ECO:0000256" key="1">
    <source>
        <dbReference type="ARBA" id="ARBA00009460"/>
    </source>
</evidence>
<dbReference type="Pfam" id="PF03881">
    <property type="entry name" value="Fructosamin_kin"/>
    <property type="match status" value="1"/>
</dbReference>
<comment type="similarity">
    <text evidence="1 2">Belongs to the fructosamine kinase family.</text>
</comment>
<dbReference type="PANTHER" id="PTHR12149:SF8">
    <property type="entry name" value="PROTEIN-RIBULOSAMINE 3-KINASE"/>
    <property type="match status" value="1"/>
</dbReference>
<keyword evidence="2 3" id="KW-0418">Kinase</keyword>
<sequence>MSDTQDRDRIAFVESAIRDATGAAFRLIDLQPVHGGSIHDCYRAHGDRDTYFIKLGGHTCNDMFAAEADGLDALRGASPLYVPELVGHRADATHACLILEHVTLAPLQSAADGERAGEALAVLHADTSAQFGWHRSNFLGRTPLDNRWQAHWPQFLATARFAPLFAAAVAAGHVTLERKGRQLVERLPALFVDDATPASLLHGDLWHGNIGVRPDGTPTVFDPAVFRGDPEFDLAMTGLFGGFPSSFYAAYRRARPPRPGYEIRDRLYRCYHLLNHVVLFGHAYLRETVRQIDWLLACR</sequence>